<dbReference type="EMBL" id="AP019309">
    <property type="protein sequence ID" value="BBH26278.1"/>
    <property type="molecule type" value="Genomic_DNA"/>
</dbReference>
<reference evidence="2 3" key="1">
    <citation type="submission" date="2018-11" db="EMBL/GenBank/DDBJ databases">
        <title>Novel Erysipelotrichaceae bacterium isolated from small intestine of a swine.</title>
        <authorList>
            <person name="Kim J.S."/>
            <person name="Choe H."/>
            <person name="Lee Y.R."/>
            <person name="Kim K.M."/>
            <person name="Park D.S."/>
        </authorList>
    </citation>
    <scope>NUCLEOTIDE SEQUENCE [LARGE SCALE GENOMIC DNA]</scope>
    <source>
        <strain evidence="2 3">SG0102</strain>
    </source>
</reference>
<evidence type="ECO:0000313" key="3">
    <source>
        <dbReference type="Proteomes" id="UP000268059"/>
    </source>
</evidence>
<evidence type="ECO:0000256" key="1">
    <source>
        <dbReference type="SAM" id="Coils"/>
    </source>
</evidence>
<dbReference type="KEGG" id="ebm:SG0102_12120"/>
<keyword evidence="1" id="KW-0175">Coiled coil</keyword>
<gene>
    <name evidence="2" type="ORF">SG0102_12120</name>
</gene>
<dbReference type="OrthoDB" id="2046801at2"/>
<dbReference type="AlphaFoldDB" id="A0A3G9JPV0"/>
<dbReference type="RefSeq" id="WP_125119169.1">
    <property type="nucleotide sequence ID" value="NZ_AP019309.1"/>
</dbReference>
<dbReference type="InParanoid" id="A0A3G9JPV0"/>
<organism evidence="2 3">
    <name type="scientific">Intestinibaculum porci</name>
    <dbReference type="NCBI Taxonomy" id="2487118"/>
    <lineage>
        <taxon>Bacteria</taxon>
        <taxon>Bacillati</taxon>
        <taxon>Bacillota</taxon>
        <taxon>Erysipelotrichia</taxon>
        <taxon>Erysipelotrichales</taxon>
        <taxon>Erysipelotrichaceae</taxon>
        <taxon>Intestinibaculum</taxon>
    </lineage>
</organism>
<sequence length="216" mass="25635">MIISRIYEINEQMNHLKKKEQERNDIEKLKEYQVKFQSLVNDVNQLIENISYLKNVFDFVVDEKLLEQLFEFVTKLDCMTNLNNLSDTFLTEKIEDYKTIRQAINKIWFSFRSKNILVNIQSTLNIVKKMNPDQVSIYLDHLKLANKVDVKHEELIKFYNAVEESKDFINSLNMKPEVIDFLGKMNNGKARFGDLNDSVNLWIKENGLERKIKLSF</sequence>
<proteinExistence type="predicted"/>
<name>A0A3G9JPV0_9FIRM</name>
<accession>A0A3G9JPV0</accession>
<keyword evidence="3" id="KW-1185">Reference proteome</keyword>
<dbReference type="Proteomes" id="UP000268059">
    <property type="component" value="Chromosome"/>
</dbReference>
<protein>
    <submittedName>
        <fullName evidence="2">Uncharacterized protein</fullName>
    </submittedName>
</protein>
<feature type="coiled-coil region" evidence="1">
    <location>
        <begin position="9"/>
        <end position="49"/>
    </location>
</feature>
<evidence type="ECO:0000313" key="2">
    <source>
        <dbReference type="EMBL" id="BBH26278.1"/>
    </source>
</evidence>